<keyword evidence="3" id="KW-1185">Reference proteome</keyword>
<proteinExistence type="predicted"/>
<dbReference type="Proteomes" id="UP001558713">
    <property type="component" value="Unassembled WGS sequence"/>
</dbReference>
<evidence type="ECO:0000313" key="3">
    <source>
        <dbReference type="Proteomes" id="UP001558713"/>
    </source>
</evidence>
<reference evidence="2 3" key="1">
    <citation type="submission" date="2024-04" db="EMBL/GenBank/DDBJ databases">
        <title>Genome assembly C_amara_ONT_v2.</title>
        <authorList>
            <person name="Yant L."/>
            <person name="Moore C."/>
            <person name="Slenker M."/>
        </authorList>
    </citation>
    <scope>NUCLEOTIDE SEQUENCE [LARGE SCALE GENOMIC DNA]</scope>
    <source>
        <tissue evidence="2">Leaf</tissue>
    </source>
</reference>
<gene>
    <name evidence="2" type="ORF">V5N11_027179</name>
</gene>
<dbReference type="PANTHER" id="PTHR34689">
    <property type="entry name" value="NUCLEIC ACID-BINDING PROTEIN"/>
    <property type="match status" value="1"/>
</dbReference>
<dbReference type="AlphaFoldDB" id="A0ABD1AIK4"/>
<feature type="compositionally biased region" description="Polar residues" evidence="1">
    <location>
        <begin position="1"/>
        <end position="11"/>
    </location>
</feature>
<feature type="compositionally biased region" description="Basic and acidic residues" evidence="1">
    <location>
        <begin position="12"/>
        <end position="47"/>
    </location>
</feature>
<dbReference type="EMBL" id="JBANAX010000497">
    <property type="protein sequence ID" value="KAL1206613.1"/>
    <property type="molecule type" value="Genomic_DNA"/>
</dbReference>
<feature type="compositionally biased region" description="Basic residues" evidence="1">
    <location>
        <begin position="80"/>
        <end position="99"/>
    </location>
</feature>
<name>A0ABD1AIK4_CARAN</name>
<evidence type="ECO:0000313" key="2">
    <source>
        <dbReference type="EMBL" id="KAL1206613.1"/>
    </source>
</evidence>
<feature type="region of interest" description="Disordered" evidence="1">
    <location>
        <begin position="1"/>
        <end position="184"/>
    </location>
</feature>
<protein>
    <submittedName>
        <fullName evidence="2">Uncharacterized protein</fullName>
    </submittedName>
</protein>
<evidence type="ECO:0000256" key="1">
    <source>
        <dbReference type="SAM" id="MobiDB-lite"/>
    </source>
</evidence>
<dbReference type="PANTHER" id="PTHR34689:SF1">
    <property type="entry name" value="NUCLEIC ACID-BINDING PROTEIN"/>
    <property type="match status" value="1"/>
</dbReference>
<sequence>MGRNQDGSPPENTKRDVEDRDIRRKSSREKASVSEKESGEEKDVNRHRESKRRTKDGKESGSESGLESGSESDKEEERRRSRKGRGKRKSDRKYRRRRHDYSSSGSDSESESESDYSSEYSDSEESESEDERRRRKRKRREREEKERKRRKREKEKKKRKKSDGEDKKKKKKKKTKSEKVKKGAVTESWGKYGIIRETDMWNKRPEFTAWLLEVKEVNLESLPPWEEKKMFKDFMEDHNTGTFTSKKYYDIDGYYRLKLEKEMKKGLKKAGISERTVFNDEEQRRLEMQELREKQKEEEVLALKRSMEGGMAQAMKEQARLKEEMVYLYKIGDMEGAAAIQRRLDPDVPM</sequence>
<organism evidence="2 3">
    <name type="scientific">Cardamine amara subsp. amara</name>
    <dbReference type="NCBI Taxonomy" id="228776"/>
    <lineage>
        <taxon>Eukaryota</taxon>
        <taxon>Viridiplantae</taxon>
        <taxon>Streptophyta</taxon>
        <taxon>Embryophyta</taxon>
        <taxon>Tracheophyta</taxon>
        <taxon>Spermatophyta</taxon>
        <taxon>Magnoliopsida</taxon>
        <taxon>eudicotyledons</taxon>
        <taxon>Gunneridae</taxon>
        <taxon>Pentapetalae</taxon>
        <taxon>rosids</taxon>
        <taxon>malvids</taxon>
        <taxon>Brassicales</taxon>
        <taxon>Brassicaceae</taxon>
        <taxon>Cardamineae</taxon>
        <taxon>Cardamine</taxon>
    </lineage>
</organism>
<feature type="compositionally biased region" description="Acidic residues" evidence="1">
    <location>
        <begin position="108"/>
        <end position="129"/>
    </location>
</feature>
<comment type="caution">
    <text evidence="2">The sequence shown here is derived from an EMBL/GenBank/DDBJ whole genome shotgun (WGS) entry which is preliminary data.</text>
</comment>
<feature type="compositionally biased region" description="Basic residues" evidence="1">
    <location>
        <begin position="147"/>
        <end position="161"/>
    </location>
</feature>
<accession>A0ABD1AIK4</accession>